<evidence type="ECO:0000313" key="3">
    <source>
        <dbReference type="Proteomes" id="UP001390339"/>
    </source>
</evidence>
<evidence type="ECO:0000313" key="2">
    <source>
        <dbReference type="EMBL" id="KAK8868891.1"/>
    </source>
</evidence>
<feature type="compositionally biased region" description="Acidic residues" evidence="1">
    <location>
        <begin position="318"/>
        <end position="351"/>
    </location>
</feature>
<feature type="region of interest" description="Disordered" evidence="1">
    <location>
        <begin position="299"/>
        <end position="395"/>
    </location>
</feature>
<accession>A0ABR2IWA5</accession>
<proteinExistence type="predicted"/>
<feature type="region of interest" description="Disordered" evidence="1">
    <location>
        <begin position="263"/>
        <end position="285"/>
    </location>
</feature>
<feature type="region of interest" description="Disordered" evidence="1">
    <location>
        <begin position="220"/>
        <end position="243"/>
    </location>
</feature>
<feature type="compositionally biased region" description="Polar residues" evidence="1">
    <location>
        <begin position="1"/>
        <end position="41"/>
    </location>
</feature>
<evidence type="ECO:0008006" key="4">
    <source>
        <dbReference type="Google" id="ProtNLM"/>
    </source>
</evidence>
<comment type="caution">
    <text evidence="2">The sequence shown here is derived from an EMBL/GenBank/DDBJ whole genome shotgun (WGS) entry which is preliminary data.</text>
</comment>
<name>A0ABR2IWA5_9PEZI</name>
<feature type="region of interest" description="Disordered" evidence="1">
    <location>
        <begin position="1"/>
        <end position="111"/>
    </location>
</feature>
<gene>
    <name evidence="2" type="ORF">PGQ11_007469</name>
</gene>
<keyword evidence="3" id="KW-1185">Reference proteome</keyword>
<feature type="region of interest" description="Disordered" evidence="1">
    <location>
        <begin position="134"/>
        <end position="157"/>
    </location>
</feature>
<evidence type="ECO:0000256" key="1">
    <source>
        <dbReference type="SAM" id="MobiDB-lite"/>
    </source>
</evidence>
<feature type="region of interest" description="Disordered" evidence="1">
    <location>
        <begin position="177"/>
        <end position="206"/>
    </location>
</feature>
<dbReference type="Proteomes" id="UP001390339">
    <property type="component" value="Unassembled WGS sequence"/>
</dbReference>
<reference evidence="2 3" key="1">
    <citation type="journal article" date="2024" name="IMA Fungus">
        <title>Apiospora arundinis, a panoply of carbohydrate-active enzymes and secondary metabolites.</title>
        <authorList>
            <person name="Sorensen T."/>
            <person name="Petersen C."/>
            <person name="Muurmann A.T."/>
            <person name="Christiansen J.V."/>
            <person name="Brundto M.L."/>
            <person name="Overgaard C.K."/>
            <person name="Boysen A.T."/>
            <person name="Wollenberg R.D."/>
            <person name="Larsen T.O."/>
            <person name="Sorensen J.L."/>
            <person name="Nielsen K.L."/>
            <person name="Sondergaard T.E."/>
        </authorList>
    </citation>
    <scope>NUCLEOTIDE SEQUENCE [LARGE SCALE GENOMIC DNA]</scope>
    <source>
        <strain evidence="2 3">AAU 773</strain>
    </source>
</reference>
<sequence length="395" mass="44195">MALSSSELETAIGSGSSSPVDLEVTSTAAQQRFSQPLQQALSPVRSDIQRGRTQRRVTPLPQIDHVPETPPSQRPASRNSGRPITPRSPSRARSRSQRTILGELPIANTANQGVRRVDSVRVLKGGFVIKTPSTEQYKYPTPSSQPEPVWRAGDGFSEDEAAPDFLFYITGTRKRRRPLTLPGMGQLPTGMDETENPSIRPSNKRSRGIGVYENIDLLRGGQKEPWPTKTDFEDCTFPTRSKRGLRTHQDDYADVIIPATFRPQREQSVASGSSIKYIPRHKKGPLDFANFRDLETVKSTYPQDDLPSRIQIRRYDSDSEEGEEEGDEMYDEDEDDSEPVVDADSQVDDSCEGYTTSDNSAREPSPSEAYWDEDGNHVFPGDKTYSEYGSDWEDD</sequence>
<organism evidence="2 3">
    <name type="scientific">Apiospora arundinis</name>
    <dbReference type="NCBI Taxonomy" id="335852"/>
    <lineage>
        <taxon>Eukaryota</taxon>
        <taxon>Fungi</taxon>
        <taxon>Dikarya</taxon>
        <taxon>Ascomycota</taxon>
        <taxon>Pezizomycotina</taxon>
        <taxon>Sordariomycetes</taxon>
        <taxon>Xylariomycetidae</taxon>
        <taxon>Amphisphaeriales</taxon>
        <taxon>Apiosporaceae</taxon>
        <taxon>Apiospora</taxon>
    </lineage>
</organism>
<feature type="compositionally biased region" description="Polar residues" evidence="1">
    <location>
        <begin position="134"/>
        <end position="146"/>
    </location>
</feature>
<protein>
    <recommendedName>
        <fullName evidence="4">Transcription factor Iwr1 domain-containing protein</fullName>
    </recommendedName>
</protein>
<dbReference type="EMBL" id="JAPCWZ010000004">
    <property type="protein sequence ID" value="KAK8868891.1"/>
    <property type="molecule type" value="Genomic_DNA"/>
</dbReference>